<dbReference type="AlphaFoldDB" id="W6M6I2"/>
<dbReference type="Gene3D" id="3.30.450.20">
    <property type="entry name" value="PAS domain"/>
    <property type="match status" value="1"/>
</dbReference>
<dbReference type="PANTHER" id="PTHR43155">
    <property type="entry name" value="CYCLIC DI-GMP PHOSPHODIESTERASE PA4108-RELATED"/>
    <property type="match status" value="1"/>
</dbReference>
<dbReference type="InterPro" id="IPR003018">
    <property type="entry name" value="GAF"/>
</dbReference>
<reference evidence="4" key="1">
    <citation type="submission" date="2013-07" db="EMBL/GenBank/DDBJ databases">
        <authorList>
            <person name="McIlroy S."/>
        </authorList>
    </citation>
    <scope>NUCLEOTIDE SEQUENCE [LARGE SCALE GENOMIC DNA]</scope>
    <source>
        <strain evidence="4">Run_A_D11</strain>
    </source>
</reference>
<name>W6M6I2_9GAMM</name>
<dbReference type="InterPro" id="IPR003660">
    <property type="entry name" value="HAMP_dom"/>
</dbReference>
<protein>
    <submittedName>
        <fullName evidence="4">HD-GYP domain-containing protein</fullName>
    </submittedName>
</protein>
<dbReference type="Proteomes" id="UP000035760">
    <property type="component" value="Unassembled WGS sequence"/>
</dbReference>
<dbReference type="Gene3D" id="6.10.340.10">
    <property type="match status" value="1"/>
</dbReference>
<feature type="domain" description="HD-GYP" evidence="3">
    <location>
        <begin position="770"/>
        <end position="978"/>
    </location>
</feature>
<gene>
    <name evidence="4" type="ORF">BN873_270020</name>
</gene>
<feature type="transmembrane region" description="Helical" evidence="1">
    <location>
        <begin position="361"/>
        <end position="380"/>
    </location>
</feature>
<keyword evidence="1" id="KW-0812">Transmembrane</keyword>
<evidence type="ECO:0000313" key="4">
    <source>
        <dbReference type="EMBL" id="CDI02224.1"/>
    </source>
</evidence>
<dbReference type="GO" id="GO:0007165">
    <property type="term" value="P:signal transduction"/>
    <property type="evidence" value="ECO:0007669"/>
    <property type="project" value="InterPro"/>
</dbReference>
<dbReference type="RefSeq" id="WP_048672176.1">
    <property type="nucleotide sequence ID" value="NZ_CBTJ020000033.1"/>
</dbReference>
<dbReference type="SUPFAM" id="SSF109604">
    <property type="entry name" value="HD-domain/PDEase-like"/>
    <property type="match status" value="2"/>
</dbReference>
<dbReference type="Gene3D" id="1.10.3210.10">
    <property type="entry name" value="Hypothetical protein af1432"/>
    <property type="match status" value="2"/>
</dbReference>
<comment type="caution">
    <text evidence="4">The sequence shown here is derived from an EMBL/GenBank/DDBJ whole genome shotgun (WGS) entry which is preliminary data.</text>
</comment>
<keyword evidence="1" id="KW-1133">Transmembrane helix</keyword>
<dbReference type="Gene3D" id="3.30.450.40">
    <property type="match status" value="1"/>
</dbReference>
<dbReference type="SMART" id="SM00471">
    <property type="entry name" value="HDc"/>
    <property type="match status" value="1"/>
</dbReference>
<dbReference type="InterPro" id="IPR029016">
    <property type="entry name" value="GAF-like_dom_sf"/>
</dbReference>
<dbReference type="InterPro" id="IPR037522">
    <property type="entry name" value="HD_GYP_dom"/>
</dbReference>
<dbReference type="SMART" id="SM00065">
    <property type="entry name" value="GAF"/>
    <property type="match status" value="1"/>
</dbReference>
<dbReference type="EMBL" id="CBTJ020000033">
    <property type="protein sequence ID" value="CDI02224.1"/>
    <property type="molecule type" value="Genomic_DNA"/>
</dbReference>
<keyword evidence="1" id="KW-0472">Membrane</keyword>
<evidence type="ECO:0000259" key="2">
    <source>
        <dbReference type="PROSITE" id="PS50885"/>
    </source>
</evidence>
<reference evidence="4" key="2">
    <citation type="submission" date="2014-03" db="EMBL/GenBank/DDBJ databases">
        <title>Candidatus Competibacter-lineage genomes retrieved from metagenomes reveal functional metabolic diversity.</title>
        <authorList>
            <person name="McIlroy S.J."/>
            <person name="Albertsen M."/>
            <person name="Andresen E.K."/>
            <person name="Saunders A.M."/>
            <person name="Kristiansen R."/>
            <person name="Stokholm-Bjerregaard M."/>
            <person name="Nielsen K.L."/>
            <person name="Nielsen P.H."/>
        </authorList>
    </citation>
    <scope>NUCLEOTIDE SEQUENCE</scope>
    <source>
        <strain evidence="4">Run_A_D11</strain>
    </source>
</reference>
<dbReference type="OrthoDB" id="9764808at2"/>
<sequence length="997" mass="111661">MIFANFLPARRQLPLRLHIATLFIALIVLLGATIIWNSFTKTTQLILHAADERFERMAEQTGRQLQMLVTPVATTVDLLAWQRLTADNTLIERLDHLGYLSEALSQSTHLDALYIGYDDGDFFLLRALPPNSPLRDALAAPNAARYLVQSVERNGTEAATGAFLYFDAALQLLRHEARPDYTFDPRNRPWYQAARSRPDRIRTDPYLFFTSREAGITLARRARIGTAVVGADLTLSALSATLNSSRLFSTTQLVVFDSSGQVIAYPEATRLPQQGEGGALRLVRLPELKEPSLTELERHLPRPDQRRAGLPPKNFALEAAGQTWHGMVRTLPFEGGTPLFLGLAVPRADLLADAKRIRDEGALIAIGLVLLALPITWLLANRIARHLKNLVDEAARIRRFDFQKPIVVHSIINEVNQLARAMDLMKSTIRRFLDIGSALTAERDFARLLDRVLAETLALAQGDAGILFLVSDDEQELRPTAARVSDPLGTVTTDRLPTLSLTESSPHPLVAAAQRTVPQIKPLTPDEPLAAYMALLTDPPIKPVGQLILVPLRNRQQELVGLLALLKTGTPPDDNRIGPELLAFIAALSGTSAVSIENQRLFQAQKHLFESFIRLLADAIDAKSPYTGGHCARVPELTKLLAQAACADQAGAFRDFTLSTGEWEELHIACWLHDCGKITTPEYVVDKATKLETLYNRINEVRMRFEVLKRDAEITYWRAVAEGGNLAELRIKLEADWRALDDDFTFVASCNQGGEFMAPDQIARLKRLAERTWLRTLDDRLGLSHEEQARKARAPAMPLPTVESLLADKPEHCFERHPDDQIGADNPWGFQLKIPELLYNQGEVHNLCVARGTLTEEERYKINEHIVQTIMMLSRLPFPKPLRRVPEIAGGHHETMDGHGYPKRLKRDEMSVLARMMAIADIFEALTAVDRPYKSGKTLSEALKIMARMVREQHIDAEIFALFLRAGVYRHYAERFLRPEQIDAVEIEDYLTGAQTH</sequence>
<dbReference type="PANTHER" id="PTHR43155:SF2">
    <property type="entry name" value="CYCLIC DI-GMP PHOSPHODIESTERASE PA4108"/>
    <property type="match status" value="1"/>
</dbReference>
<organism evidence="4 5">
    <name type="scientific">Candidatus Competibacter denitrificans Run_A_D11</name>
    <dbReference type="NCBI Taxonomy" id="1400863"/>
    <lineage>
        <taxon>Bacteria</taxon>
        <taxon>Pseudomonadati</taxon>
        <taxon>Pseudomonadota</taxon>
        <taxon>Gammaproteobacteria</taxon>
        <taxon>Candidatus Competibacteraceae</taxon>
        <taxon>Candidatus Competibacter</taxon>
    </lineage>
</organism>
<feature type="domain" description="HAMP" evidence="2">
    <location>
        <begin position="381"/>
        <end position="434"/>
    </location>
</feature>
<dbReference type="InterPro" id="IPR003607">
    <property type="entry name" value="HD/PDEase_dom"/>
</dbReference>
<dbReference type="Pfam" id="PF13487">
    <property type="entry name" value="HD_5"/>
    <property type="match status" value="1"/>
</dbReference>
<dbReference type="GO" id="GO:0016020">
    <property type="term" value="C:membrane"/>
    <property type="evidence" value="ECO:0007669"/>
    <property type="project" value="InterPro"/>
</dbReference>
<evidence type="ECO:0000313" key="5">
    <source>
        <dbReference type="Proteomes" id="UP000035760"/>
    </source>
</evidence>
<dbReference type="STRING" id="1400863.BN873_270020"/>
<feature type="transmembrane region" description="Helical" evidence="1">
    <location>
        <begin position="15"/>
        <end position="36"/>
    </location>
</feature>
<dbReference type="PROSITE" id="PS51832">
    <property type="entry name" value="HD_GYP"/>
    <property type="match status" value="1"/>
</dbReference>
<proteinExistence type="predicted"/>
<keyword evidence="5" id="KW-1185">Reference proteome</keyword>
<dbReference type="SUPFAM" id="SSF55781">
    <property type="entry name" value="GAF domain-like"/>
    <property type="match status" value="1"/>
</dbReference>
<dbReference type="GO" id="GO:0008081">
    <property type="term" value="F:phosphoric diester hydrolase activity"/>
    <property type="evidence" value="ECO:0007669"/>
    <property type="project" value="UniProtKB-ARBA"/>
</dbReference>
<evidence type="ECO:0000256" key="1">
    <source>
        <dbReference type="SAM" id="Phobius"/>
    </source>
</evidence>
<dbReference type="CDD" id="cd00077">
    <property type="entry name" value="HDc"/>
    <property type="match status" value="1"/>
</dbReference>
<evidence type="ECO:0000259" key="3">
    <source>
        <dbReference type="PROSITE" id="PS51832"/>
    </source>
</evidence>
<dbReference type="PROSITE" id="PS50885">
    <property type="entry name" value="HAMP"/>
    <property type="match status" value="1"/>
</dbReference>
<accession>W6M6I2</accession>